<keyword evidence="7" id="KW-0807">Transducer</keyword>
<evidence type="ECO:0000256" key="5">
    <source>
        <dbReference type="ARBA" id="ARBA00023136"/>
    </source>
</evidence>
<protein>
    <submittedName>
        <fullName evidence="10">Alpha-2 adrenergic receptor</fullName>
    </submittedName>
</protein>
<proteinExistence type="predicted"/>
<keyword evidence="2 8" id="KW-0812">Transmembrane</keyword>
<dbReference type="AlphaFoldDB" id="A0AAD8APN3"/>
<evidence type="ECO:0000256" key="2">
    <source>
        <dbReference type="ARBA" id="ARBA00022692"/>
    </source>
</evidence>
<dbReference type="CDD" id="cd00637">
    <property type="entry name" value="7tm_classA_rhodopsin-like"/>
    <property type="match status" value="1"/>
</dbReference>
<keyword evidence="4" id="KW-0297">G-protein coupled receptor</keyword>
<evidence type="ECO:0000256" key="3">
    <source>
        <dbReference type="ARBA" id="ARBA00022989"/>
    </source>
</evidence>
<gene>
    <name evidence="10" type="ORF">Bpfe_030389</name>
</gene>
<keyword evidence="5 8" id="KW-0472">Membrane</keyword>
<evidence type="ECO:0000256" key="4">
    <source>
        <dbReference type="ARBA" id="ARBA00023040"/>
    </source>
</evidence>
<feature type="transmembrane region" description="Helical" evidence="8">
    <location>
        <begin position="236"/>
        <end position="266"/>
    </location>
</feature>
<dbReference type="GO" id="GO:0004930">
    <property type="term" value="F:G protein-coupled receptor activity"/>
    <property type="evidence" value="ECO:0007669"/>
    <property type="project" value="UniProtKB-KW"/>
</dbReference>
<dbReference type="Proteomes" id="UP001233172">
    <property type="component" value="Unassembled WGS sequence"/>
</dbReference>
<comment type="caution">
    <text evidence="10">The sequence shown here is derived from an EMBL/GenBank/DDBJ whole genome shotgun (WGS) entry which is preliminary data.</text>
</comment>
<feature type="transmembrane region" description="Helical" evidence="8">
    <location>
        <begin position="187"/>
        <end position="209"/>
    </location>
</feature>
<keyword evidence="6 10" id="KW-0675">Receptor</keyword>
<keyword evidence="3 8" id="KW-1133">Transmembrane helix</keyword>
<evidence type="ECO:0000313" key="10">
    <source>
        <dbReference type="EMBL" id="KAK0040182.1"/>
    </source>
</evidence>
<dbReference type="Pfam" id="PF00001">
    <property type="entry name" value="7tm_1"/>
    <property type="match status" value="1"/>
</dbReference>
<comment type="subcellular location">
    <subcellularLocation>
        <location evidence="1">Membrane</location>
        <topology evidence="1">Multi-pass membrane protein</topology>
    </subcellularLocation>
</comment>
<name>A0AAD8APN3_BIOPF</name>
<reference evidence="10" key="2">
    <citation type="submission" date="2023-04" db="EMBL/GenBank/DDBJ databases">
        <authorList>
            <person name="Bu L."/>
            <person name="Lu L."/>
            <person name="Laidemitt M.R."/>
            <person name="Zhang S.M."/>
            <person name="Mutuku M."/>
            <person name="Mkoji G."/>
            <person name="Steinauer M."/>
            <person name="Loker E.S."/>
        </authorList>
    </citation>
    <scope>NUCLEOTIDE SEQUENCE</scope>
    <source>
        <strain evidence="10">KasaAsao</strain>
        <tissue evidence="10">Whole Snail</tissue>
    </source>
</reference>
<evidence type="ECO:0000259" key="9">
    <source>
        <dbReference type="PROSITE" id="PS50262"/>
    </source>
</evidence>
<dbReference type="SUPFAM" id="SSF81321">
    <property type="entry name" value="Family A G protein-coupled receptor-like"/>
    <property type="match status" value="1"/>
</dbReference>
<reference evidence="10" key="1">
    <citation type="journal article" date="2023" name="PLoS Negl. Trop. Dis.">
        <title>A genome sequence for Biomphalaria pfeifferi, the major vector snail for the human-infecting parasite Schistosoma mansoni.</title>
        <authorList>
            <person name="Bu L."/>
            <person name="Lu L."/>
            <person name="Laidemitt M.R."/>
            <person name="Zhang S.M."/>
            <person name="Mutuku M."/>
            <person name="Mkoji G."/>
            <person name="Steinauer M."/>
            <person name="Loker E.S."/>
        </authorList>
    </citation>
    <scope>NUCLEOTIDE SEQUENCE</scope>
    <source>
        <strain evidence="10">KasaAsao</strain>
    </source>
</reference>
<dbReference type="InterPro" id="IPR000276">
    <property type="entry name" value="GPCR_Rhodpsn"/>
</dbReference>
<dbReference type="InterPro" id="IPR017452">
    <property type="entry name" value="GPCR_Rhodpsn_7TM"/>
</dbReference>
<feature type="transmembrane region" description="Helical" evidence="8">
    <location>
        <begin position="73"/>
        <end position="97"/>
    </location>
</feature>
<dbReference type="PANTHER" id="PTHR45695">
    <property type="entry name" value="LEUCOKININ RECEPTOR-RELATED"/>
    <property type="match status" value="1"/>
</dbReference>
<evidence type="ECO:0000256" key="6">
    <source>
        <dbReference type="ARBA" id="ARBA00023170"/>
    </source>
</evidence>
<evidence type="ECO:0000313" key="11">
    <source>
        <dbReference type="Proteomes" id="UP001233172"/>
    </source>
</evidence>
<accession>A0AAD8APN3</accession>
<feature type="domain" description="G-protein coupled receptors family 1 profile" evidence="9">
    <location>
        <begin position="89"/>
        <end position="389"/>
    </location>
</feature>
<evidence type="ECO:0000256" key="8">
    <source>
        <dbReference type="SAM" id="Phobius"/>
    </source>
</evidence>
<feature type="transmembrane region" description="Helical" evidence="8">
    <location>
        <begin position="367"/>
        <end position="389"/>
    </location>
</feature>
<sequence length="492" mass="54645">MNDPGTVDVVDVEVTNNKSEVVYYTDTGERQQPLPIDTKKITMTMLSLMSTRPRVPTVPTIYELNNQKAMSFVPIYIIIGCIVVMGVLTNFLVCYIYRCRSRRATSNFFVIFFAIFDMFGCFIGIPLEVTVLALPYTYDVVAVCKIRGYIESLSVCSLSLTLICVAYDCYRKFCKPGDDFGVKKARICCIVSVLVAVMVSIPAAVVFGVREVKTTYPNIKGMTCSVDQTQPQWLRIIYNVCVLGTFLVCLCAISALYCLIGVACCLQRQAEERGEKPSPAKQKFPKKHRFVREDVSSSSVTNYSEEVSRLHSQGTLSHSHGSYTDSTRVPLKHNSSGIVKTNSLQASSAPPSLAIVPLHVKNTRQTYIFMVISIIFVVFMLPFIVVMVLCATTTVFNQFSSNATEIVFNMKSNTCLSKFGHSVLELQEVQALMHKGGHLLMALAGLHQGLPFTDHQEVLLEIQIEVSSSLTIITSYDEMNFAKSTKILAPNS</sequence>
<evidence type="ECO:0000256" key="7">
    <source>
        <dbReference type="ARBA" id="ARBA00023224"/>
    </source>
</evidence>
<dbReference type="GO" id="GO:0005886">
    <property type="term" value="C:plasma membrane"/>
    <property type="evidence" value="ECO:0007669"/>
    <property type="project" value="TreeGrafter"/>
</dbReference>
<dbReference type="PANTHER" id="PTHR45695:SF9">
    <property type="entry name" value="LEUCOKININ RECEPTOR"/>
    <property type="match status" value="1"/>
</dbReference>
<keyword evidence="11" id="KW-1185">Reference proteome</keyword>
<organism evidence="10 11">
    <name type="scientific">Biomphalaria pfeifferi</name>
    <name type="common">Bloodfluke planorb</name>
    <name type="synonym">Freshwater snail</name>
    <dbReference type="NCBI Taxonomy" id="112525"/>
    <lineage>
        <taxon>Eukaryota</taxon>
        <taxon>Metazoa</taxon>
        <taxon>Spiralia</taxon>
        <taxon>Lophotrochozoa</taxon>
        <taxon>Mollusca</taxon>
        <taxon>Gastropoda</taxon>
        <taxon>Heterobranchia</taxon>
        <taxon>Euthyneura</taxon>
        <taxon>Panpulmonata</taxon>
        <taxon>Hygrophila</taxon>
        <taxon>Lymnaeoidea</taxon>
        <taxon>Planorbidae</taxon>
        <taxon>Biomphalaria</taxon>
    </lineage>
</organism>
<dbReference type="PROSITE" id="PS50262">
    <property type="entry name" value="G_PROTEIN_RECEP_F1_2"/>
    <property type="match status" value="1"/>
</dbReference>
<evidence type="ECO:0000256" key="1">
    <source>
        <dbReference type="ARBA" id="ARBA00004141"/>
    </source>
</evidence>
<dbReference type="Gene3D" id="1.20.1070.10">
    <property type="entry name" value="Rhodopsin 7-helix transmembrane proteins"/>
    <property type="match status" value="1"/>
</dbReference>
<dbReference type="EMBL" id="JASAOG010000345">
    <property type="protein sequence ID" value="KAK0040182.1"/>
    <property type="molecule type" value="Genomic_DNA"/>
</dbReference>
<feature type="transmembrane region" description="Helical" evidence="8">
    <location>
        <begin position="146"/>
        <end position="167"/>
    </location>
</feature>
<feature type="transmembrane region" description="Helical" evidence="8">
    <location>
        <begin position="109"/>
        <end position="134"/>
    </location>
</feature>